<organism evidence="4 5">
    <name type="scientific">Recurvomyces mirabilis</name>
    <dbReference type="NCBI Taxonomy" id="574656"/>
    <lineage>
        <taxon>Eukaryota</taxon>
        <taxon>Fungi</taxon>
        <taxon>Dikarya</taxon>
        <taxon>Ascomycota</taxon>
        <taxon>Pezizomycotina</taxon>
        <taxon>Dothideomycetes</taxon>
        <taxon>Dothideomycetidae</taxon>
        <taxon>Mycosphaerellales</taxon>
        <taxon>Teratosphaeriaceae</taxon>
        <taxon>Recurvomyces</taxon>
    </lineage>
</organism>
<dbReference type="PRINTS" id="PR00411">
    <property type="entry name" value="PNDRDTASEI"/>
</dbReference>
<keyword evidence="3" id="KW-0560">Oxidoreductase</keyword>
<keyword evidence="1" id="KW-0285">Flavoprotein</keyword>
<reference evidence="4" key="1">
    <citation type="submission" date="2023-07" db="EMBL/GenBank/DDBJ databases">
        <title>Black Yeasts Isolated from many extreme environments.</title>
        <authorList>
            <person name="Coleine C."/>
            <person name="Stajich J.E."/>
            <person name="Selbmann L."/>
        </authorList>
    </citation>
    <scope>NUCLEOTIDE SEQUENCE</scope>
    <source>
        <strain evidence="4">CCFEE 5485</strain>
    </source>
</reference>
<dbReference type="SUPFAM" id="SSF51905">
    <property type="entry name" value="FAD/NAD(P)-binding domain"/>
    <property type="match status" value="2"/>
</dbReference>
<sequence length="605" mass="68211">MAHEEEVVEVVIVGGGWSGIAAAKAYLQCAPDTNLLVLDANQSIGGTWAEERLYEGLRSNNLRGTFEYPDYPLHDGFGVKEGEYLPGPVLHQYITEYAKHFNVYDKIQFQSRATCASRVKGEKRRGWQISVQTPKGEYTIFTAKLIVATGLTSQPQKMYIRGQEVFNAPLTNTAKLATDGRKVKDDPNVRRVTVFGGGKSAYDAVYMFASAGKEVDWIIRKSGHGPTWMGLSNVVIGSLGKFWVETLVTRRIIAWMSPCLWGDGDGSGWWRSLLHETWLGRKVVDMFWWKLGSDILEQAGYNNDPSLETLRPDCSVFETATSIAILNYPTDILDLVRSARIKVHRKDLDHLDDHGVHSKDGTYVASDAFVASTGWSFKPAIDFSDKHLHSELGIPSIDLTKVQQDFWRGLDSKADAEVFSRWPKLKELNRPACADNDGLANPFDEIDPNITPRDYTPWRLYRSLAPPGLAAEGDRSLTFAGYSLNFTGHIRNEIAGLWIWAYMNDKLSIDPCRDVADICYDAALLQRFCYRRAPWGFGRRFPDFVFDAVPWNDLLLKDLGLSGTRKGGSWYRECFEPYSVADYRGITAEWLAKNKLSQNKYESSQ</sequence>
<dbReference type="InterPro" id="IPR036188">
    <property type="entry name" value="FAD/NAD-bd_sf"/>
</dbReference>
<dbReference type="GO" id="GO:0016491">
    <property type="term" value="F:oxidoreductase activity"/>
    <property type="evidence" value="ECO:0007669"/>
    <property type="project" value="UniProtKB-KW"/>
</dbReference>
<evidence type="ECO:0000256" key="2">
    <source>
        <dbReference type="ARBA" id="ARBA00022827"/>
    </source>
</evidence>
<dbReference type="InterPro" id="IPR050346">
    <property type="entry name" value="FMO-like"/>
</dbReference>
<accession>A0AAE1C4A0</accession>
<gene>
    <name evidence="4" type="ORF">LTR78_002933</name>
</gene>
<evidence type="ECO:0000313" key="5">
    <source>
        <dbReference type="Proteomes" id="UP001274830"/>
    </source>
</evidence>
<comment type="caution">
    <text evidence="4">The sequence shown here is derived from an EMBL/GenBank/DDBJ whole genome shotgun (WGS) entry which is preliminary data.</text>
</comment>
<evidence type="ECO:0000256" key="1">
    <source>
        <dbReference type="ARBA" id="ARBA00022630"/>
    </source>
</evidence>
<dbReference type="Gene3D" id="3.50.50.60">
    <property type="entry name" value="FAD/NAD(P)-binding domain"/>
    <property type="match status" value="1"/>
</dbReference>
<dbReference type="PANTHER" id="PTHR23023">
    <property type="entry name" value="DIMETHYLANILINE MONOOXYGENASE"/>
    <property type="match status" value="1"/>
</dbReference>
<keyword evidence="5" id="KW-1185">Reference proteome</keyword>
<dbReference type="AlphaFoldDB" id="A0AAE1C4A0"/>
<evidence type="ECO:0000313" key="4">
    <source>
        <dbReference type="EMBL" id="KAK3677395.1"/>
    </source>
</evidence>
<dbReference type="Proteomes" id="UP001274830">
    <property type="component" value="Unassembled WGS sequence"/>
</dbReference>
<dbReference type="EMBL" id="JAUTXT010000007">
    <property type="protein sequence ID" value="KAK3677395.1"/>
    <property type="molecule type" value="Genomic_DNA"/>
</dbReference>
<name>A0AAE1C4A0_9PEZI</name>
<dbReference type="Pfam" id="PF13738">
    <property type="entry name" value="Pyr_redox_3"/>
    <property type="match status" value="1"/>
</dbReference>
<protein>
    <submittedName>
        <fullName evidence="4">Uncharacterized protein</fullName>
    </submittedName>
</protein>
<proteinExistence type="predicted"/>
<keyword evidence="2" id="KW-0274">FAD</keyword>
<evidence type="ECO:0000256" key="3">
    <source>
        <dbReference type="ARBA" id="ARBA00023002"/>
    </source>
</evidence>